<evidence type="ECO:0000256" key="7">
    <source>
        <dbReference type="SAM" id="MobiDB-lite"/>
    </source>
</evidence>
<evidence type="ECO:0000259" key="9">
    <source>
        <dbReference type="PROSITE" id="PS51294"/>
    </source>
</evidence>
<keyword evidence="5" id="KW-0804">Transcription</keyword>
<dbReference type="GO" id="GO:0005634">
    <property type="term" value="C:nucleus"/>
    <property type="evidence" value="ECO:0007669"/>
    <property type="project" value="UniProtKB-SubCell"/>
</dbReference>
<dbReference type="Gene3D" id="1.10.10.60">
    <property type="entry name" value="Homeodomain-like"/>
    <property type="match status" value="2"/>
</dbReference>
<dbReference type="SUPFAM" id="SSF46689">
    <property type="entry name" value="Homeodomain-like"/>
    <property type="match status" value="1"/>
</dbReference>
<feature type="domain" description="Myb-like" evidence="8">
    <location>
        <begin position="14"/>
        <end position="66"/>
    </location>
</feature>
<dbReference type="InterPro" id="IPR001005">
    <property type="entry name" value="SANT/Myb"/>
</dbReference>
<dbReference type="PANTHER" id="PTHR47994:SF5">
    <property type="entry name" value="F14D16.11-RELATED"/>
    <property type="match status" value="1"/>
</dbReference>
<dbReference type="SMART" id="SM00717">
    <property type="entry name" value="SANT"/>
    <property type="match status" value="2"/>
</dbReference>
<evidence type="ECO:0000259" key="8">
    <source>
        <dbReference type="PROSITE" id="PS50090"/>
    </source>
</evidence>
<comment type="subcellular location">
    <subcellularLocation>
        <location evidence="1">Nucleus</location>
    </subcellularLocation>
</comment>
<feature type="compositionally biased region" description="Basic and acidic residues" evidence="7">
    <location>
        <begin position="1"/>
        <end position="11"/>
    </location>
</feature>
<reference evidence="10 11" key="1">
    <citation type="submission" date="2023-10" db="EMBL/GenBank/DDBJ databases">
        <title>Chromosome-scale genome assembly provides insights into flower coloration mechanisms of Canna indica.</title>
        <authorList>
            <person name="Li C."/>
        </authorList>
    </citation>
    <scope>NUCLEOTIDE SEQUENCE [LARGE SCALE GENOMIC DNA]</scope>
    <source>
        <tissue evidence="10">Flower</tissue>
    </source>
</reference>
<proteinExistence type="predicted"/>
<feature type="domain" description="Myb-like" evidence="8">
    <location>
        <begin position="67"/>
        <end position="117"/>
    </location>
</feature>
<evidence type="ECO:0000256" key="4">
    <source>
        <dbReference type="ARBA" id="ARBA00023125"/>
    </source>
</evidence>
<keyword evidence="4" id="KW-0238">DNA-binding</keyword>
<dbReference type="InterPro" id="IPR017930">
    <property type="entry name" value="Myb_dom"/>
</dbReference>
<evidence type="ECO:0000256" key="1">
    <source>
        <dbReference type="ARBA" id="ARBA00004123"/>
    </source>
</evidence>
<feature type="region of interest" description="Disordered" evidence="7">
    <location>
        <begin position="1"/>
        <end position="23"/>
    </location>
</feature>
<keyword evidence="3" id="KW-0805">Transcription regulation</keyword>
<dbReference type="FunFam" id="1.10.10.60:FF:000001">
    <property type="entry name" value="MYB-related transcription factor"/>
    <property type="match status" value="1"/>
</dbReference>
<accession>A0AAQ3L4W3</accession>
<evidence type="ECO:0000256" key="3">
    <source>
        <dbReference type="ARBA" id="ARBA00023015"/>
    </source>
</evidence>
<dbReference type="InterPro" id="IPR009057">
    <property type="entry name" value="Homeodomain-like_sf"/>
</dbReference>
<evidence type="ECO:0000256" key="5">
    <source>
        <dbReference type="ARBA" id="ARBA00023163"/>
    </source>
</evidence>
<dbReference type="Proteomes" id="UP001327560">
    <property type="component" value="Chromosome 8"/>
</dbReference>
<feature type="domain" description="HTH myb-type" evidence="9">
    <location>
        <begin position="17"/>
        <end position="66"/>
    </location>
</feature>
<dbReference type="PROSITE" id="PS51294">
    <property type="entry name" value="HTH_MYB"/>
    <property type="match status" value="2"/>
</dbReference>
<evidence type="ECO:0000256" key="2">
    <source>
        <dbReference type="ARBA" id="ARBA00022737"/>
    </source>
</evidence>
<dbReference type="InterPro" id="IPR015495">
    <property type="entry name" value="Myb_TF_plants"/>
</dbReference>
<dbReference type="AlphaFoldDB" id="A0AAQ3L4W3"/>
<evidence type="ECO:0000256" key="6">
    <source>
        <dbReference type="ARBA" id="ARBA00023242"/>
    </source>
</evidence>
<dbReference type="PANTHER" id="PTHR47994">
    <property type="entry name" value="F14D16.11-RELATED"/>
    <property type="match status" value="1"/>
</dbReference>
<evidence type="ECO:0000313" key="11">
    <source>
        <dbReference type="Proteomes" id="UP001327560"/>
    </source>
</evidence>
<dbReference type="CDD" id="cd00167">
    <property type="entry name" value="SANT"/>
    <property type="match status" value="2"/>
</dbReference>
<feature type="compositionally biased region" description="Basic and acidic residues" evidence="7">
    <location>
        <begin position="377"/>
        <end position="387"/>
    </location>
</feature>
<gene>
    <name evidence="10" type="ORF">Cni_G27074</name>
</gene>
<keyword evidence="11" id="KW-1185">Reference proteome</keyword>
<dbReference type="Pfam" id="PF00249">
    <property type="entry name" value="Myb_DNA-binding"/>
    <property type="match status" value="2"/>
</dbReference>
<evidence type="ECO:0000313" key="10">
    <source>
        <dbReference type="EMBL" id="WOL18281.1"/>
    </source>
</evidence>
<dbReference type="FunFam" id="1.10.10.60:FF:000349">
    <property type="entry name" value="Transcription factor MYB39"/>
    <property type="match status" value="1"/>
</dbReference>
<dbReference type="EMBL" id="CP136897">
    <property type="protein sequence ID" value="WOL18281.1"/>
    <property type="molecule type" value="Genomic_DNA"/>
</dbReference>
<keyword evidence="6" id="KW-0539">Nucleus</keyword>
<feature type="domain" description="HTH myb-type" evidence="9">
    <location>
        <begin position="67"/>
        <end position="121"/>
    </location>
</feature>
<dbReference type="PROSITE" id="PS50090">
    <property type="entry name" value="MYB_LIKE"/>
    <property type="match status" value="2"/>
</dbReference>
<sequence length="442" mass="49065">MVRPPSHEEKTGGGGGVKKGPWTPEEDKMLIDYVQKHGHGSWQRISKLAGLNRCGKSCRLRWTNYLRPDIKRGKFTEEEEQLIIHLHSLLGNKWSSIATKLPGRTDNEIKNYWNTHLKKRLLHMGIDPVTHRPTMNRNLLTSLLSSAANLRNFTTGSHLDDVLKLQADAAHLVKLQLLQCLILQALASCSSTAPAIELTNLFGSMTTTTTTSTLPAGNHQGSSDHLLGELQNSVLPGTSNVLSSLCQYYLNNQLLQPVDHEGSNDLRMEEEKSTSNYLEINNNAASTSSFPANSNSTAAFVSVPSLADAENVNLIKSSYGMHANNQLHSTPLEANWDETLNSLDYDLLDDPLLKEILEKVPGKLWIIPASRQKAEVVGRKGQKETKKSSSHRPYTAANLHKPTGGFLKSDRISTDASGSYYCCYFCRPQDLQESRGLDRCYE</sequence>
<keyword evidence="2" id="KW-0677">Repeat</keyword>
<feature type="region of interest" description="Disordered" evidence="7">
    <location>
        <begin position="377"/>
        <end position="401"/>
    </location>
</feature>
<name>A0AAQ3L4W3_9LILI</name>
<dbReference type="GO" id="GO:0003677">
    <property type="term" value="F:DNA binding"/>
    <property type="evidence" value="ECO:0007669"/>
    <property type="project" value="UniProtKB-KW"/>
</dbReference>
<organism evidence="10 11">
    <name type="scientific">Canna indica</name>
    <name type="common">Indian-shot</name>
    <dbReference type="NCBI Taxonomy" id="4628"/>
    <lineage>
        <taxon>Eukaryota</taxon>
        <taxon>Viridiplantae</taxon>
        <taxon>Streptophyta</taxon>
        <taxon>Embryophyta</taxon>
        <taxon>Tracheophyta</taxon>
        <taxon>Spermatophyta</taxon>
        <taxon>Magnoliopsida</taxon>
        <taxon>Liliopsida</taxon>
        <taxon>Zingiberales</taxon>
        <taxon>Cannaceae</taxon>
        <taxon>Canna</taxon>
    </lineage>
</organism>
<protein>
    <submittedName>
        <fullName evidence="10">Transcription factor MYB39-like</fullName>
    </submittedName>
</protein>